<dbReference type="GO" id="GO:0034426">
    <property type="term" value="C:etioplast membrane"/>
    <property type="evidence" value="ECO:0007669"/>
    <property type="project" value="UniProtKB-SubCell"/>
</dbReference>
<evidence type="ECO:0000256" key="4">
    <source>
        <dbReference type="ARBA" id="ARBA00011593"/>
    </source>
</evidence>
<dbReference type="Proteomes" id="UP001472866">
    <property type="component" value="Chromosome 01"/>
</dbReference>
<keyword evidence="12" id="KW-0472">Membrane</keyword>
<keyword evidence="6" id="KW-1134">Transmembrane beta strand</keyword>
<sequence length="227" mass="24949">MKFDLKPTVHLSGTGKDDVSAGVTARFDHNDLSVQVRASDQGLRGNGSLTDGLVVSARKDGHFTFAYDVGHDAPAFHFLSNARVANKDLRLKYTHEVKGKANHLQARFDVDDKTSATVGWNLHGFSAPDYRQFNLKLNYQHDDKWSFEPSYDFGSEAFAARVNHNLDDDNSLSLHYDAHANTGSVEWTNHSLGGPGALRVSATSSLSDNGLKQMPNISASKVFDLEL</sequence>
<evidence type="ECO:0000256" key="11">
    <source>
        <dbReference type="ARBA" id="ARBA00023114"/>
    </source>
</evidence>
<evidence type="ECO:0000256" key="9">
    <source>
        <dbReference type="ARBA" id="ARBA00022692"/>
    </source>
</evidence>
<gene>
    <name evidence="13" type="ORF">CROS1456_LOCUS8921</name>
    <name evidence="14" type="ORF">HKI87_01g03680</name>
</gene>
<dbReference type="PANTHER" id="PTHR35284">
    <property type="entry name" value="OUTER ENVELOPE PORE PROTEIN 24A, CHLOROPLASTIC-RELATED"/>
    <property type="match status" value="1"/>
</dbReference>
<evidence type="ECO:0000256" key="6">
    <source>
        <dbReference type="ARBA" id="ARBA00022452"/>
    </source>
</evidence>
<dbReference type="EMBL" id="HBHZ01011545">
    <property type="protein sequence ID" value="CAE0195824.1"/>
    <property type="molecule type" value="Transcribed_RNA"/>
</dbReference>
<organism evidence="13">
    <name type="scientific">Chloropicon roscoffensis</name>
    <dbReference type="NCBI Taxonomy" id="1461544"/>
    <lineage>
        <taxon>Eukaryota</taxon>
        <taxon>Viridiplantae</taxon>
        <taxon>Chlorophyta</taxon>
        <taxon>Chloropicophyceae</taxon>
        <taxon>Chloropicales</taxon>
        <taxon>Chloropicaceae</taxon>
        <taxon>Chloropicon</taxon>
    </lineage>
</organism>
<comment type="subunit">
    <text evidence="4">Homooligomers form large rather nonselective pores in plastidial outer membranes.</text>
</comment>
<dbReference type="EMBL" id="CP151501">
    <property type="protein sequence ID" value="WZN58844.1"/>
    <property type="molecule type" value="Genomic_DNA"/>
</dbReference>
<keyword evidence="5" id="KW-0813">Transport</keyword>
<dbReference type="AlphaFoldDB" id="A0A7S3FUL6"/>
<dbReference type="GO" id="GO:0022843">
    <property type="term" value="F:voltage-gated monoatomic cation channel activity"/>
    <property type="evidence" value="ECO:0007669"/>
    <property type="project" value="InterPro"/>
</dbReference>
<keyword evidence="8" id="KW-0934">Plastid</keyword>
<evidence type="ECO:0000256" key="7">
    <source>
        <dbReference type="ARBA" id="ARBA00022528"/>
    </source>
</evidence>
<keyword evidence="11" id="KW-0626">Porin</keyword>
<evidence type="ECO:0000256" key="1">
    <source>
        <dbReference type="ARBA" id="ARBA00002327"/>
    </source>
</evidence>
<name>A0A7S3FUL6_9CHLO</name>
<evidence type="ECO:0000256" key="2">
    <source>
        <dbReference type="ARBA" id="ARBA00004396"/>
    </source>
</evidence>
<evidence type="ECO:0000313" key="13">
    <source>
        <dbReference type="EMBL" id="CAE0195824.1"/>
    </source>
</evidence>
<reference evidence="14 15" key="2">
    <citation type="submission" date="2024-03" db="EMBL/GenBank/DDBJ databases">
        <title>Complete genome sequence of the green alga Chloropicon roscoffensis RCC1871.</title>
        <authorList>
            <person name="Lemieux C."/>
            <person name="Pombert J.-F."/>
            <person name="Otis C."/>
            <person name="Turmel M."/>
        </authorList>
    </citation>
    <scope>NUCLEOTIDE SEQUENCE [LARGE SCALE GENOMIC DNA]</scope>
    <source>
        <strain evidence="14 15">RCC1871</strain>
    </source>
</reference>
<protein>
    <submittedName>
        <fullName evidence="13">Uncharacterized protein</fullName>
    </submittedName>
</protein>
<dbReference type="GO" id="GO:0009707">
    <property type="term" value="C:chloroplast outer membrane"/>
    <property type="evidence" value="ECO:0007669"/>
    <property type="project" value="UniProtKB-SubCell"/>
</dbReference>
<reference evidence="13" key="1">
    <citation type="submission" date="2021-01" db="EMBL/GenBank/DDBJ databases">
        <authorList>
            <person name="Corre E."/>
            <person name="Pelletier E."/>
            <person name="Niang G."/>
            <person name="Scheremetjew M."/>
            <person name="Finn R."/>
            <person name="Kale V."/>
            <person name="Holt S."/>
            <person name="Cochrane G."/>
            <person name="Meng A."/>
            <person name="Brown T."/>
            <person name="Cohen L."/>
        </authorList>
    </citation>
    <scope>NUCLEOTIDE SEQUENCE</scope>
    <source>
        <strain evidence="13">RCC1871</strain>
    </source>
</reference>
<evidence type="ECO:0000313" key="14">
    <source>
        <dbReference type="EMBL" id="WZN58844.1"/>
    </source>
</evidence>
<keyword evidence="7" id="KW-0150">Chloroplast</keyword>
<dbReference type="GO" id="GO:0034765">
    <property type="term" value="P:regulation of monoatomic ion transmembrane transport"/>
    <property type="evidence" value="ECO:0007669"/>
    <property type="project" value="InterPro"/>
</dbReference>
<evidence type="ECO:0000256" key="8">
    <source>
        <dbReference type="ARBA" id="ARBA00022640"/>
    </source>
</evidence>
<evidence type="ECO:0000256" key="3">
    <source>
        <dbReference type="ARBA" id="ARBA00004441"/>
    </source>
</evidence>
<comment type="subcellular location">
    <subcellularLocation>
        <location evidence="2">Plastid</location>
        <location evidence="2">Chloroplast outer membrane</location>
        <topology evidence="2">Multi-pass membrane protein</topology>
    </subcellularLocation>
    <subcellularLocation>
        <location evidence="3">Plastid</location>
        <location evidence="3">Etioplast membrane</location>
        <topology evidence="3">Multi-pass membrane protein</topology>
    </subcellularLocation>
</comment>
<keyword evidence="9" id="KW-0812">Transmembrane</keyword>
<evidence type="ECO:0000256" key="12">
    <source>
        <dbReference type="ARBA" id="ARBA00023136"/>
    </source>
</evidence>
<keyword evidence="15" id="KW-1185">Reference proteome</keyword>
<keyword evidence="10" id="KW-0406">Ion transport</keyword>
<evidence type="ECO:0000256" key="10">
    <source>
        <dbReference type="ARBA" id="ARBA00023065"/>
    </source>
</evidence>
<comment type="function">
    <text evidence="1">High-conductance voltage-dependent solute channel with a slight selectivity for cations transporting triosephosphates, dicarboxylic acids, ATP, inorganic phosphate (Pi), sugars, and positively or negatively charged amino acids.</text>
</comment>
<evidence type="ECO:0000313" key="15">
    <source>
        <dbReference type="Proteomes" id="UP001472866"/>
    </source>
</evidence>
<proteinExistence type="predicted"/>
<evidence type="ECO:0000256" key="5">
    <source>
        <dbReference type="ARBA" id="ARBA00022448"/>
    </source>
</evidence>
<accession>A0A7S3FUL6</accession>
<dbReference type="PANTHER" id="PTHR35284:SF1">
    <property type="entry name" value="OUTER ENVELOPE PORE PROTEIN 24A, CHLOROPLASTIC-RELATED"/>
    <property type="match status" value="1"/>
</dbReference>
<dbReference type="GO" id="GO:0046930">
    <property type="term" value="C:pore complex"/>
    <property type="evidence" value="ECO:0007669"/>
    <property type="project" value="UniProtKB-KW"/>
</dbReference>
<dbReference type="GO" id="GO:0015288">
    <property type="term" value="F:porin activity"/>
    <property type="evidence" value="ECO:0007669"/>
    <property type="project" value="UniProtKB-KW"/>
</dbReference>
<dbReference type="InterPro" id="IPR034626">
    <property type="entry name" value="OEP24"/>
</dbReference>